<reference evidence="1" key="1">
    <citation type="submission" date="2021-01" db="EMBL/GenBank/DDBJ databases">
        <title>Whole genome shotgun sequence of Rhizocola hellebori NBRC 109834.</title>
        <authorList>
            <person name="Komaki H."/>
            <person name="Tamura T."/>
        </authorList>
    </citation>
    <scope>NUCLEOTIDE SEQUENCE</scope>
    <source>
        <strain evidence="1">NBRC 109834</strain>
    </source>
</reference>
<evidence type="ECO:0008006" key="3">
    <source>
        <dbReference type="Google" id="ProtNLM"/>
    </source>
</evidence>
<dbReference type="AlphaFoldDB" id="A0A8J3VIK4"/>
<organism evidence="1 2">
    <name type="scientific">Rhizocola hellebori</name>
    <dbReference type="NCBI Taxonomy" id="1392758"/>
    <lineage>
        <taxon>Bacteria</taxon>
        <taxon>Bacillati</taxon>
        <taxon>Actinomycetota</taxon>
        <taxon>Actinomycetes</taxon>
        <taxon>Micromonosporales</taxon>
        <taxon>Micromonosporaceae</taxon>
        <taxon>Rhizocola</taxon>
    </lineage>
</organism>
<dbReference type="PROSITE" id="PS51257">
    <property type="entry name" value="PROKAR_LIPOPROTEIN"/>
    <property type="match status" value="1"/>
</dbReference>
<dbReference type="EMBL" id="BONY01000032">
    <property type="protein sequence ID" value="GIH07018.1"/>
    <property type="molecule type" value="Genomic_DNA"/>
</dbReference>
<gene>
    <name evidence="1" type="ORF">Rhe02_50850</name>
</gene>
<name>A0A8J3VIK4_9ACTN</name>
<evidence type="ECO:0000313" key="2">
    <source>
        <dbReference type="Proteomes" id="UP000612899"/>
    </source>
</evidence>
<dbReference type="RefSeq" id="WP_203910817.1">
    <property type="nucleotide sequence ID" value="NZ_BONY01000032.1"/>
</dbReference>
<sequence length="189" mass="20672">MYPKLVAISAALPLLLAGCQSTRVDDVAAEPTKVNIRTSPGIRLTADDQAAVDAVWASYTKLNTIYIKAAQTGTYNWDDDPAKRPLYEYAAGQFLAALERDLDFMSEQGIVRTGEPKVSLRRVVSVSSTSILIESCVDDTAVDSVDKTTRKSVAAPNQNKRYPVTLRAGLFPDGQWRWVQSQADRASSC</sequence>
<comment type="caution">
    <text evidence="1">The sequence shown here is derived from an EMBL/GenBank/DDBJ whole genome shotgun (WGS) entry which is preliminary data.</text>
</comment>
<evidence type="ECO:0000313" key="1">
    <source>
        <dbReference type="EMBL" id="GIH07018.1"/>
    </source>
</evidence>
<dbReference type="Proteomes" id="UP000612899">
    <property type="component" value="Unassembled WGS sequence"/>
</dbReference>
<accession>A0A8J3VIK4</accession>
<proteinExistence type="predicted"/>
<protein>
    <recommendedName>
        <fullName evidence="3">Lipoprotein</fullName>
    </recommendedName>
</protein>
<keyword evidence="2" id="KW-1185">Reference proteome</keyword>